<dbReference type="InterPro" id="IPR032675">
    <property type="entry name" value="LRR_dom_sf"/>
</dbReference>
<sequence length="441" mass="50517">MGIVRKNLIIKLPPEIWTHVCKFVQAKSDLVAMLYLCHCCNRAVFRKLYKKFTFYNCIQFVERVREQWIESIEEVVLHVKRLELGHVVPGLDYSVNIPHSTRRTEYGAHWPQIINSLSFFCSLTWLSFAGIADMPPTLAPLLKDMKQLKNFKLSRCCFLHETSFAPFTYAIISLELDCVCWHGKNQDRALIIACENLTIMKLTWHSNIDLCSDKATGQTPIKIRWLTLQKTPWEWVWDESSDEKHKKSLLAALAEMPNLESLTVTANIPPFYRSDLLLGRSFCPGLLHYRGTLKLLQVMHPVHITLQLLFLTENAVPFSVLEQYLPFLENVQKVNISVNDENISGNMGSIFEKIKSVQYLIIEFPKADKERLLDAVQAAVVATLASCIHLCKKLTKISIAAEGIFYNMKSASLEEIEKNCPQLKTIEIGGSVSRWQQPFTL</sequence>
<evidence type="ECO:0000313" key="1">
    <source>
        <dbReference type="EMBL" id="KIK63674.1"/>
    </source>
</evidence>
<evidence type="ECO:0000313" key="2">
    <source>
        <dbReference type="Proteomes" id="UP000053593"/>
    </source>
</evidence>
<dbReference type="Proteomes" id="UP000053593">
    <property type="component" value="Unassembled WGS sequence"/>
</dbReference>
<proteinExistence type="predicted"/>
<dbReference type="Gene3D" id="3.80.10.10">
    <property type="entry name" value="Ribonuclease Inhibitor"/>
    <property type="match status" value="1"/>
</dbReference>
<accession>A0A0D0CL50</accession>
<dbReference type="EMBL" id="KN834763">
    <property type="protein sequence ID" value="KIK63674.1"/>
    <property type="molecule type" value="Genomic_DNA"/>
</dbReference>
<dbReference type="HOGENOM" id="CLU_621204_0_0_1"/>
<protein>
    <submittedName>
        <fullName evidence="1">Unplaced genomic scaffold GYMLUscaffold_15, whole genome shotgun sequence</fullName>
    </submittedName>
</protein>
<name>A0A0D0CL50_9AGAR</name>
<dbReference type="SUPFAM" id="SSF52047">
    <property type="entry name" value="RNI-like"/>
    <property type="match status" value="1"/>
</dbReference>
<organism evidence="1 2">
    <name type="scientific">Collybiopsis luxurians FD-317 M1</name>
    <dbReference type="NCBI Taxonomy" id="944289"/>
    <lineage>
        <taxon>Eukaryota</taxon>
        <taxon>Fungi</taxon>
        <taxon>Dikarya</taxon>
        <taxon>Basidiomycota</taxon>
        <taxon>Agaricomycotina</taxon>
        <taxon>Agaricomycetes</taxon>
        <taxon>Agaricomycetidae</taxon>
        <taxon>Agaricales</taxon>
        <taxon>Marasmiineae</taxon>
        <taxon>Omphalotaceae</taxon>
        <taxon>Collybiopsis</taxon>
        <taxon>Collybiopsis luxurians</taxon>
    </lineage>
</organism>
<reference evidence="1 2" key="1">
    <citation type="submission" date="2014-04" db="EMBL/GenBank/DDBJ databases">
        <title>Evolutionary Origins and Diversification of the Mycorrhizal Mutualists.</title>
        <authorList>
            <consortium name="DOE Joint Genome Institute"/>
            <consortium name="Mycorrhizal Genomics Consortium"/>
            <person name="Kohler A."/>
            <person name="Kuo A."/>
            <person name="Nagy L.G."/>
            <person name="Floudas D."/>
            <person name="Copeland A."/>
            <person name="Barry K.W."/>
            <person name="Cichocki N."/>
            <person name="Veneault-Fourrey C."/>
            <person name="LaButti K."/>
            <person name="Lindquist E.A."/>
            <person name="Lipzen A."/>
            <person name="Lundell T."/>
            <person name="Morin E."/>
            <person name="Murat C."/>
            <person name="Riley R."/>
            <person name="Ohm R."/>
            <person name="Sun H."/>
            <person name="Tunlid A."/>
            <person name="Henrissat B."/>
            <person name="Grigoriev I.V."/>
            <person name="Hibbett D.S."/>
            <person name="Martin F."/>
        </authorList>
    </citation>
    <scope>NUCLEOTIDE SEQUENCE [LARGE SCALE GENOMIC DNA]</scope>
    <source>
        <strain evidence="1 2">FD-317 M1</strain>
    </source>
</reference>
<dbReference type="AlphaFoldDB" id="A0A0D0CL50"/>
<gene>
    <name evidence="1" type="ORF">GYMLUDRAFT_57344</name>
</gene>
<keyword evidence="2" id="KW-1185">Reference proteome</keyword>